<organism evidence="2">
    <name type="scientific">freshwater metagenome</name>
    <dbReference type="NCBI Taxonomy" id="449393"/>
    <lineage>
        <taxon>unclassified sequences</taxon>
        <taxon>metagenomes</taxon>
        <taxon>ecological metagenomes</taxon>
    </lineage>
</organism>
<gene>
    <name evidence="2" type="ORF">UFOPK3522_01004</name>
</gene>
<dbReference type="Pfam" id="PF00248">
    <property type="entry name" value="Aldo_ket_red"/>
    <property type="match status" value="1"/>
</dbReference>
<dbReference type="AlphaFoldDB" id="A0A6J5ZU35"/>
<dbReference type="InterPro" id="IPR023210">
    <property type="entry name" value="NADP_OxRdtase_dom"/>
</dbReference>
<dbReference type="PANTHER" id="PTHR43312">
    <property type="entry name" value="D-THREO-ALDOSE 1-DEHYDROGENASE"/>
    <property type="match status" value="1"/>
</dbReference>
<dbReference type="InterPro" id="IPR053135">
    <property type="entry name" value="AKR2_Oxidoreductase"/>
</dbReference>
<feature type="domain" description="NADP-dependent oxidoreductase" evidence="1">
    <location>
        <begin position="19"/>
        <end position="310"/>
    </location>
</feature>
<dbReference type="PANTHER" id="PTHR43312:SF1">
    <property type="entry name" value="NADP-DEPENDENT OXIDOREDUCTASE DOMAIN-CONTAINING PROTEIN"/>
    <property type="match status" value="1"/>
</dbReference>
<evidence type="ECO:0000259" key="1">
    <source>
        <dbReference type="Pfam" id="PF00248"/>
    </source>
</evidence>
<name>A0A6J5ZU35_9ZZZZ</name>
<evidence type="ECO:0000313" key="2">
    <source>
        <dbReference type="EMBL" id="CAB4344832.1"/>
    </source>
</evidence>
<dbReference type="Gene3D" id="3.20.20.100">
    <property type="entry name" value="NADP-dependent oxidoreductase domain"/>
    <property type="match status" value="1"/>
</dbReference>
<reference evidence="2" key="1">
    <citation type="submission" date="2020-05" db="EMBL/GenBank/DDBJ databases">
        <authorList>
            <person name="Chiriac C."/>
            <person name="Salcher M."/>
            <person name="Ghai R."/>
            <person name="Kavagutti S V."/>
        </authorList>
    </citation>
    <scope>NUCLEOTIDE SEQUENCE</scope>
</reference>
<dbReference type="SUPFAM" id="SSF51430">
    <property type="entry name" value="NAD(P)-linked oxidoreductase"/>
    <property type="match status" value="1"/>
</dbReference>
<dbReference type="InterPro" id="IPR036812">
    <property type="entry name" value="NAD(P)_OxRdtase_dom_sf"/>
</dbReference>
<dbReference type="EMBL" id="CAESAO010000085">
    <property type="protein sequence ID" value="CAB4344832.1"/>
    <property type="molecule type" value="Genomic_DNA"/>
</dbReference>
<sequence length="361" mass="39616">MHFGEEIEEQRLVELLRPGNGIDTLITADAYGAGGADEIVGQSLAGVPRDDYCLVGAVGHDFYEGERRGAKGFQRFTDAELRGPDQYAGYLRMATERSLERCGVDHFDLLLLHNPDRTGYTSEIVWKAMAQLREEGLTGQIGVAPGPANGFTLDIIDCFERFGEMIDWAMVILNPFEPWPSRLVLPAAERYDVSLIARVVDYGGIFHGDVAPGHDFPETDHRRYRPGDWVESGSAKLEQLRPIADRHGLTPLQLACQWTLAQSMVHCVAPTLIQEGGGDARAVEEKRAELAALPSEIVLTEDEIAEINAVGENAGCMALKGAAPGYDGDAVADQWPLDDQLVKLAARWEIDPDAQLRLLHA</sequence>
<accession>A0A6J5ZU35</accession>
<proteinExistence type="predicted"/>
<protein>
    <submittedName>
        <fullName evidence="2">Unannotated protein</fullName>
    </submittedName>
</protein>